<feature type="compositionally biased region" description="Low complexity" evidence="3">
    <location>
        <begin position="22"/>
        <end position="34"/>
    </location>
</feature>
<feature type="compositionally biased region" description="Polar residues" evidence="3">
    <location>
        <begin position="424"/>
        <end position="436"/>
    </location>
</feature>
<feature type="region of interest" description="Disordered" evidence="3">
    <location>
        <begin position="22"/>
        <end position="143"/>
    </location>
</feature>
<gene>
    <name evidence="5" type="ORF">KUF71_005287</name>
</gene>
<dbReference type="PROSITE" id="PS00233">
    <property type="entry name" value="CHIT_BIND_RR_1"/>
    <property type="match status" value="1"/>
</dbReference>
<feature type="signal peptide" evidence="4">
    <location>
        <begin position="1"/>
        <end position="22"/>
    </location>
</feature>
<dbReference type="PANTHER" id="PTHR12236:SF79">
    <property type="entry name" value="CUTICULAR PROTEIN 50CB-RELATED"/>
    <property type="match status" value="1"/>
</dbReference>
<dbReference type="GO" id="GO:0042302">
    <property type="term" value="F:structural constituent of cuticle"/>
    <property type="evidence" value="ECO:0007669"/>
    <property type="project" value="UniProtKB-UniRule"/>
</dbReference>
<dbReference type="AlphaFoldDB" id="A0AAE1I035"/>
<dbReference type="InterPro" id="IPR031311">
    <property type="entry name" value="CHIT_BIND_RR_consensus"/>
</dbReference>
<dbReference type="Proteomes" id="UP001219518">
    <property type="component" value="Unassembled WGS sequence"/>
</dbReference>
<feature type="compositionally biased region" description="Gly residues" evidence="3">
    <location>
        <begin position="253"/>
        <end position="281"/>
    </location>
</feature>
<dbReference type="InterPro" id="IPR000618">
    <property type="entry name" value="Insect_cuticle"/>
</dbReference>
<evidence type="ECO:0000256" key="2">
    <source>
        <dbReference type="PROSITE-ProRule" id="PRU00497"/>
    </source>
</evidence>
<feature type="compositionally biased region" description="Gly residues" evidence="3">
    <location>
        <begin position="290"/>
        <end position="319"/>
    </location>
</feature>
<keyword evidence="6" id="KW-1185">Reference proteome</keyword>
<evidence type="ECO:0000313" key="6">
    <source>
        <dbReference type="Proteomes" id="UP001219518"/>
    </source>
</evidence>
<feature type="region of interest" description="Disordered" evidence="3">
    <location>
        <begin position="412"/>
        <end position="442"/>
    </location>
</feature>
<organism evidence="5 6">
    <name type="scientific">Frankliniella fusca</name>
    <dbReference type="NCBI Taxonomy" id="407009"/>
    <lineage>
        <taxon>Eukaryota</taxon>
        <taxon>Metazoa</taxon>
        <taxon>Ecdysozoa</taxon>
        <taxon>Arthropoda</taxon>
        <taxon>Hexapoda</taxon>
        <taxon>Insecta</taxon>
        <taxon>Pterygota</taxon>
        <taxon>Neoptera</taxon>
        <taxon>Paraneoptera</taxon>
        <taxon>Thysanoptera</taxon>
        <taxon>Terebrantia</taxon>
        <taxon>Thripoidea</taxon>
        <taxon>Thripidae</taxon>
        <taxon>Frankliniella</taxon>
    </lineage>
</organism>
<comment type="caution">
    <text evidence="5">The sequence shown here is derived from an EMBL/GenBank/DDBJ whole genome shotgun (WGS) entry which is preliminary data.</text>
</comment>
<dbReference type="GO" id="GO:0031012">
    <property type="term" value="C:extracellular matrix"/>
    <property type="evidence" value="ECO:0007669"/>
    <property type="project" value="TreeGrafter"/>
</dbReference>
<protein>
    <submittedName>
        <fullName evidence="5">Pro-resilin</fullName>
    </submittedName>
</protein>
<proteinExistence type="predicted"/>
<keyword evidence="4" id="KW-0732">Signal</keyword>
<accession>A0AAE1I035</accession>
<name>A0AAE1I035_9NEOP</name>
<keyword evidence="1 2" id="KW-0193">Cuticle</keyword>
<evidence type="ECO:0000256" key="1">
    <source>
        <dbReference type="ARBA" id="ARBA00022460"/>
    </source>
</evidence>
<evidence type="ECO:0000256" key="3">
    <source>
        <dbReference type="SAM" id="MobiDB-lite"/>
    </source>
</evidence>
<reference evidence="5" key="1">
    <citation type="submission" date="2021-07" db="EMBL/GenBank/DDBJ databases">
        <authorList>
            <person name="Catto M.A."/>
            <person name="Jacobson A."/>
            <person name="Kennedy G."/>
            <person name="Labadie P."/>
            <person name="Hunt B.G."/>
            <person name="Srinivasan R."/>
        </authorList>
    </citation>
    <scope>NUCLEOTIDE SEQUENCE</scope>
    <source>
        <strain evidence="5">PL_HMW_Pooled</strain>
        <tissue evidence="5">Head</tissue>
    </source>
</reference>
<dbReference type="GO" id="GO:0005615">
    <property type="term" value="C:extracellular space"/>
    <property type="evidence" value="ECO:0007669"/>
    <property type="project" value="TreeGrafter"/>
</dbReference>
<feature type="compositionally biased region" description="Low complexity" evidence="3">
    <location>
        <begin position="65"/>
        <end position="75"/>
    </location>
</feature>
<sequence>MNKTVATALLLLLTAAVSAVLARPEPPSSASYPYPRDDPRQHQQRLQQPRRLQDHGQQQGGHGRPAGAYGAPPAGMTTYKASPIGSSQRGGSSRYLPPAGFAGGAPLGSGRPQQYQTGGRPSHAPTPATQPRFGPGGASARYGMDHEEDAHRHAGNGLGSGGFGSAHLGSGYGSEARGPSPGGDFGYEADFDGHSALFGDESDANGYGAGPESHRGHGQQDLGFAQGRDMQGLGHGQGHGKQSLGHGQDNGQQGFGHGQSHGKQGLGHGQDNGQQGFGHGQSHGKQGLAYGQGNGKQGLGRGQGHGKQGHGQGKQGLGYGLRQQAQSPRDMYGPPQGYPAAFNRLGDQDDDDDMSETAMYQFEYSVGEQQQQQQEVDDDLPQFGQHEERDGELTRGSYHVLLPDGRLQRVDYEADERGFRPTVSFEQQDEQGQQRGSRGGPY</sequence>
<dbReference type="EMBL" id="JAHWGI010001411">
    <property type="protein sequence ID" value="KAK3930553.1"/>
    <property type="molecule type" value="Genomic_DNA"/>
</dbReference>
<evidence type="ECO:0000256" key="4">
    <source>
        <dbReference type="SAM" id="SignalP"/>
    </source>
</evidence>
<dbReference type="PROSITE" id="PS51155">
    <property type="entry name" value="CHIT_BIND_RR_2"/>
    <property type="match status" value="1"/>
</dbReference>
<feature type="chain" id="PRO_5042274772" evidence="4">
    <location>
        <begin position="23"/>
        <end position="442"/>
    </location>
</feature>
<dbReference type="InterPro" id="IPR051217">
    <property type="entry name" value="Insect_Cuticle_Struc_Prot"/>
</dbReference>
<evidence type="ECO:0000313" key="5">
    <source>
        <dbReference type="EMBL" id="KAK3930553.1"/>
    </source>
</evidence>
<feature type="region of interest" description="Disordered" evidence="3">
    <location>
        <begin position="170"/>
        <end position="399"/>
    </location>
</feature>
<reference evidence="5" key="2">
    <citation type="journal article" date="2023" name="BMC Genomics">
        <title>Pest status, molecular evolution, and epigenetic factors derived from the genome assembly of Frankliniella fusca, a thysanopteran phytovirus vector.</title>
        <authorList>
            <person name="Catto M.A."/>
            <person name="Labadie P.E."/>
            <person name="Jacobson A.L."/>
            <person name="Kennedy G.G."/>
            <person name="Srinivasan R."/>
            <person name="Hunt B.G."/>
        </authorList>
    </citation>
    <scope>NUCLEOTIDE SEQUENCE</scope>
    <source>
        <strain evidence="5">PL_HMW_Pooled</strain>
    </source>
</reference>
<dbReference type="PANTHER" id="PTHR12236">
    <property type="entry name" value="STRUCTURAL CONTITUENT OF CUTICLE"/>
    <property type="match status" value="1"/>
</dbReference>
<dbReference type="Pfam" id="PF00379">
    <property type="entry name" value="Chitin_bind_4"/>
    <property type="match status" value="1"/>
</dbReference>